<sequence length="70" mass="7869">MKPVSEPLRAGSSGSPLRPWVMHPRAVFGPDDEPRRELERWLKPSLVQGPHDISVARTLLHYLGAVVFEV</sequence>
<keyword evidence="3" id="KW-1185">Reference proteome</keyword>
<reference evidence="1" key="1">
    <citation type="submission" date="2022-07" db="EMBL/GenBank/DDBJ databases">
        <title>Chromosome-level genome of Muraenolepis orangiensis.</title>
        <authorList>
            <person name="Kim J."/>
        </authorList>
    </citation>
    <scope>NUCLEOTIDE SEQUENCE</scope>
    <source>
        <strain evidence="1">KU_S4_2022</strain>
        <tissue evidence="1">Muscle</tissue>
    </source>
</reference>
<name>A0A9Q0D3K4_9TELE</name>
<evidence type="ECO:0000313" key="3">
    <source>
        <dbReference type="Proteomes" id="UP001148018"/>
    </source>
</evidence>
<protein>
    <submittedName>
        <fullName evidence="1">Uncharacterized protein</fullName>
    </submittedName>
</protein>
<organism evidence="1 3">
    <name type="scientific">Muraenolepis orangiensis</name>
    <name type="common">Patagonian moray cod</name>
    <dbReference type="NCBI Taxonomy" id="630683"/>
    <lineage>
        <taxon>Eukaryota</taxon>
        <taxon>Metazoa</taxon>
        <taxon>Chordata</taxon>
        <taxon>Craniata</taxon>
        <taxon>Vertebrata</taxon>
        <taxon>Euteleostomi</taxon>
        <taxon>Actinopterygii</taxon>
        <taxon>Neopterygii</taxon>
        <taxon>Teleostei</taxon>
        <taxon>Neoteleostei</taxon>
        <taxon>Acanthomorphata</taxon>
        <taxon>Zeiogadaria</taxon>
        <taxon>Gadariae</taxon>
        <taxon>Gadiformes</taxon>
        <taxon>Muraenolepidoidei</taxon>
        <taxon>Muraenolepididae</taxon>
        <taxon>Muraenolepis</taxon>
    </lineage>
</organism>
<comment type="caution">
    <text evidence="1">The sequence shown here is derived from an EMBL/GenBank/DDBJ whole genome shotgun (WGS) entry which is preliminary data.</text>
</comment>
<dbReference type="EMBL" id="JANIIK010003496">
    <property type="protein sequence ID" value="KAJ3581160.1"/>
    <property type="molecule type" value="Genomic_DNA"/>
</dbReference>
<evidence type="ECO:0000313" key="2">
    <source>
        <dbReference type="EMBL" id="KAJ3592158.1"/>
    </source>
</evidence>
<evidence type="ECO:0000313" key="1">
    <source>
        <dbReference type="EMBL" id="KAJ3581160.1"/>
    </source>
</evidence>
<dbReference type="EMBL" id="JANIIK010000113">
    <property type="protein sequence ID" value="KAJ3592158.1"/>
    <property type="molecule type" value="Genomic_DNA"/>
</dbReference>
<dbReference type="Proteomes" id="UP001148018">
    <property type="component" value="Unassembled WGS sequence"/>
</dbReference>
<gene>
    <name evidence="2" type="ORF">NHX12_007287</name>
    <name evidence="1" type="ORF">NHX12_016982</name>
</gene>
<proteinExistence type="predicted"/>
<dbReference type="AlphaFoldDB" id="A0A9Q0D3K4"/>
<accession>A0A9Q0D3K4</accession>